<comment type="caution">
    <text evidence="1">The sequence shown here is derived from an EMBL/GenBank/DDBJ whole genome shotgun (WGS) entry which is preliminary data.</text>
</comment>
<dbReference type="RefSeq" id="WP_034587983.1">
    <property type="nucleotide sequence ID" value="NZ_JRPE02000002.1"/>
</dbReference>
<evidence type="ECO:0000313" key="1">
    <source>
        <dbReference type="EMBL" id="TLD93394.1"/>
    </source>
</evidence>
<gene>
    <name evidence="1" type="ORF">LS74_001290</name>
</gene>
<dbReference type="EMBL" id="JRPE02000002">
    <property type="protein sequence ID" value="TLD93394.1"/>
    <property type="molecule type" value="Genomic_DNA"/>
</dbReference>
<dbReference type="AlphaFoldDB" id="A0A4U8T264"/>
<dbReference type="Proteomes" id="UP000029921">
    <property type="component" value="Unassembled WGS sequence"/>
</dbReference>
<protein>
    <submittedName>
        <fullName evidence="1">Uncharacterized protein</fullName>
    </submittedName>
</protein>
<organism evidence="1 2">
    <name type="scientific">Helicobacter magdeburgensis</name>
    <dbReference type="NCBI Taxonomy" id="471858"/>
    <lineage>
        <taxon>Bacteria</taxon>
        <taxon>Pseudomonadati</taxon>
        <taxon>Campylobacterota</taxon>
        <taxon>Epsilonproteobacteria</taxon>
        <taxon>Campylobacterales</taxon>
        <taxon>Helicobacteraceae</taxon>
        <taxon>Helicobacter</taxon>
    </lineage>
</organism>
<sequence length="167" mass="19634">MDFNYCKGKGRRGNKVVLDETLKQSLLKILRTRTSVLAFSKLKTGCDKLCDYFEIEQNKIPKNCNFRGNFSARVHKAQKNIPADSVFLFRLVDDLQIRSNLYRAVKKAQIELPFIQRGLRKWYYISPEYWKQNKATICSKIENVSTSTENKEHLLYFYGKCNKAFEK</sequence>
<accession>A0A4U8T264</accession>
<proteinExistence type="predicted"/>
<name>A0A4U8T264_9HELI</name>
<evidence type="ECO:0000313" key="2">
    <source>
        <dbReference type="Proteomes" id="UP000029921"/>
    </source>
</evidence>
<keyword evidence="2" id="KW-1185">Reference proteome</keyword>
<reference evidence="1 2" key="1">
    <citation type="journal article" date="2014" name="Genome Announc.">
        <title>Draft genome sequences of eight enterohepatic helicobacter species isolated from both laboratory and wild rodents.</title>
        <authorList>
            <person name="Sheh A."/>
            <person name="Shen Z."/>
            <person name="Fox J.G."/>
        </authorList>
    </citation>
    <scope>NUCLEOTIDE SEQUENCE [LARGE SCALE GENOMIC DNA]</scope>
    <source>
        <strain evidence="1 2">MIT 96-1001</strain>
    </source>
</reference>